<gene>
    <name evidence="1" type="ORF">HMPREF9444_00265</name>
</gene>
<name>E8LHV2_SUCHY</name>
<sequence>MSIQIPYLCDLGHVYIFCRMSQKFKKICGVSLVTKLKIYI</sequence>
<dbReference type="AlphaFoldDB" id="E8LHV2"/>
<proteinExistence type="predicted"/>
<accession>E8LHV2</accession>
<evidence type="ECO:0000313" key="2">
    <source>
        <dbReference type="Proteomes" id="UP000018458"/>
    </source>
</evidence>
<dbReference type="HOGENOM" id="CLU_3297523_0_0_6"/>
<comment type="caution">
    <text evidence="1">The sequence shown here is derived from an EMBL/GenBank/DDBJ whole genome shotgun (WGS) entry which is preliminary data.</text>
</comment>
<keyword evidence="2" id="KW-1185">Reference proteome</keyword>
<dbReference type="STRING" id="762983.HMPREF9444_00265"/>
<reference evidence="1 2" key="1">
    <citation type="submission" date="2011-01" db="EMBL/GenBank/DDBJ databases">
        <authorList>
            <person name="Weinstock G."/>
            <person name="Sodergren E."/>
            <person name="Clifton S."/>
            <person name="Fulton L."/>
            <person name="Fulton B."/>
            <person name="Courtney L."/>
            <person name="Fronick C."/>
            <person name="Harrison M."/>
            <person name="Strong C."/>
            <person name="Farmer C."/>
            <person name="Delahaunty K."/>
            <person name="Markovic C."/>
            <person name="Hall O."/>
            <person name="Minx P."/>
            <person name="Tomlinson C."/>
            <person name="Mitreva M."/>
            <person name="Hou S."/>
            <person name="Chen J."/>
            <person name="Wollam A."/>
            <person name="Pepin K.H."/>
            <person name="Johnson M."/>
            <person name="Bhonagiri V."/>
            <person name="Zhang X."/>
            <person name="Suruliraj S."/>
            <person name="Warren W."/>
            <person name="Chinwalla A."/>
            <person name="Mardis E.R."/>
            <person name="Wilson R.K."/>
        </authorList>
    </citation>
    <scope>NUCLEOTIDE SEQUENCE [LARGE SCALE GENOMIC DNA]</scope>
    <source>
        <strain evidence="2">DSM 22608 / JCM 16073 / KCTC 15190 / YIT 12066</strain>
    </source>
</reference>
<dbReference type="Proteomes" id="UP000018458">
    <property type="component" value="Unassembled WGS sequence"/>
</dbReference>
<dbReference type="EMBL" id="AEVO01000010">
    <property type="protein sequence ID" value="EFY07890.1"/>
    <property type="molecule type" value="Genomic_DNA"/>
</dbReference>
<evidence type="ECO:0000313" key="1">
    <source>
        <dbReference type="EMBL" id="EFY07890.1"/>
    </source>
</evidence>
<organism evidence="1 2">
    <name type="scientific">Succinatimonas hippei (strain DSM 22608 / JCM 16073 / KCTC 15190 / YIT 12066)</name>
    <dbReference type="NCBI Taxonomy" id="762983"/>
    <lineage>
        <taxon>Bacteria</taxon>
        <taxon>Pseudomonadati</taxon>
        <taxon>Pseudomonadota</taxon>
        <taxon>Gammaproteobacteria</taxon>
        <taxon>Aeromonadales</taxon>
        <taxon>Succinivibrionaceae</taxon>
        <taxon>Succinatimonas</taxon>
    </lineage>
</organism>
<protein>
    <submittedName>
        <fullName evidence="1">Uncharacterized protein</fullName>
    </submittedName>
</protein>